<dbReference type="Proteomes" id="UP000317624">
    <property type="component" value="Unassembled WGS sequence"/>
</dbReference>
<keyword evidence="1" id="KW-0732">Signal</keyword>
<evidence type="ECO:0000313" key="3">
    <source>
        <dbReference type="Proteomes" id="UP000317624"/>
    </source>
</evidence>
<keyword evidence="3" id="KW-1185">Reference proteome</keyword>
<dbReference type="OrthoDB" id="878909at2"/>
<evidence type="ECO:0008006" key="4">
    <source>
        <dbReference type="Google" id="ProtNLM"/>
    </source>
</evidence>
<feature type="signal peptide" evidence="1">
    <location>
        <begin position="1"/>
        <end position="29"/>
    </location>
</feature>
<dbReference type="PROSITE" id="PS51257">
    <property type="entry name" value="PROKAR_LIPOPROTEIN"/>
    <property type="match status" value="1"/>
</dbReference>
<sequence>MKLYSFIARPALAAAAVLLGLSSCMSVKGSFSHIPTAVITKRLPPMEITADPGPLAMNDGALPDDPLRLFKSELQHNVVEATDTATYGYIRLVVTKVHTIRKGRSLQAAQVITMLVPSIFGAPLEWYNTDLEAEVQVMDASGQLLGTYTGKGTSNVKVAMYHGYSQTDAPRLADVIALREALNQVRPQLDTASTRLNPLLMAGGPVNNPTLPSSASNK</sequence>
<gene>
    <name evidence="2" type="ORF">FNT36_05970</name>
</gene>
<accession>A0A558C4A9</accession>
<organism evidence="2 3">
    <name type="scientific">Hymenobacter setariae</name>
    <dbReference type="NCBI Taxonomy" id="2594794"/>
    <lineage>
        <taxon>Bacteria</taxon>
        <taxon>Pseudomonadati</taxon>
        <taxon>Bacteroidota</taxon>
        <taxon>Cytophagia</taxon>
        <taxon>Cytophagales</taxon>
        <taxon>Hymenobacteraceae</taxon>
        <taxon>Hymenobacter</taxon>
    </lineage>
</organism>
<name>A0A558C4A9_9BACT</name>
<reference evidence="2 3" key="1">
    <citation type="submission" date="2019-07" db="EMBL/GenBank/DDBJ databases">
        <title>Hymenobacter sp. straun FUR1 Genome sequencing and assembly.</title>
        <authorList>
            <person name="Chhetri G."/>
        </authorList>
    </citation>
    <scope>NUCLEOTIDE SEQUENCE [LARGE SCALE GENOMIC DNA]</scope>
    <source>
        <strain evidence="2 3">Fur1</strain>
    </source>
</reference>
<proteinExistence type="predicted"/>
<dbReference type="AlphaFoldDB" id="A0A558C4A9"/>
<comment type="caution">
    <text evidence="2">The sequence shown here is derived from an EMBL/GenBank/DDBJ whole genome shotgun (WGS) entry which is preliminary data.</text>
</comment>
<evidence type="ECO:0000256" key="1">
    <source>
        <dbReference type="SAM" id="SignalP"/>
    </source>
</evidence>
<dbReference type="EMBL" id="VMRJ01000001">
    <property type="protein sequence ID" value="TVT43629.1"/>
    <property type="molecule type" value="Genomic_DNA"/>
</dbReference>
<feature type="chain" id="PRO_5022232903" description="Lipoprotein" evidence="1">
    <location>
        <begin position="30"/>
        <end position="218"/>
    </location>
</feature>
<protein>
    <recommendedName>
        <fullName evidence="4">Lipoprotein</fullName>
    </recommendedName>
</protein>
<evidence type="ECO:0000313" key="2">
    <source>
        <dbReference type="EMBL" id="TVT43629.1"/>
    </source>
</evidence>
<dbReference type="RefSeq" id="WP_144845314.1">
    <property type="nucleotide sequence ID" value="NZ_VMRJ01000001.1"/>
</dbReference>